<organism evidence="2 3">
    <name type="scientific">Jeotgalibacillus alimentarius</name>
    <dbReference type="NCBI Taxonomy" id="135826"/>
    <lineage>
        <taxon>Bacteria</taxon>
        <taxon>Bacillati</taxon>
        <taxon>Bacillota</taxon>
        <taxon>Bacilli</taxon>
        <taxon>Bacillales</taxon>
        <taxon>Caryophanaceae</taxon>
        <taxon>Jeotgalibacillus</taxon>
    </lineage>
</organism>
<dbReference type="Pfam" id="PF01909">
    <property type="entry name" value="NTP_transf_2"/>
    <property type="match status" value="1"/>
</dbReference>
<dbReference type="AlphaFoldDB" id="A0A0C2W440"/>
<dbReference type="InterPro" id="IPR002934">
    <property type="entry name" value="Polymerase_NTP_transf_dom"/>
</dbReference>
<dbReference type="STRING" id="135826.KP77_08880"/>
<comment type="caution">
    <text evidence="2">The sequence shown here is derived from an EMBL/GenBank/DDBJ whole genome shotgun (WGS) entry which is preliminary data.</text>
</comment>
<proteinExistence type="predicted"/>
<feature type="domain" description="Polymerase nucleotidyl transferase" evidence="1">
    <location>
        <begin position="10"/>
        <end position="55"/>
    </location>
</feature>
<sequence length="261" mass="30551">MNIQLEATEKITESLKNDPLVKAVVLKGSLGRNEGDEHSDLDLYCFVDPEKSDEFLARRVDHLASYRPMLFHDSIFIIAPKIITVYDNLLHVDLFTVTEKTFKTTDYFTVLYDPENLLDQFKDKQHFTMSPEETEEQAFDIGWFLFQYRKAWKRGNNIWAVEALHLMMKFLTRVMLHRYAPERAQLGMKDAMRSLPEEPLNQLINILELITPEHHEQAMRKTVELLKAESSWLEKTLGDQSDAYTFMQKMIEVLDGERVTS</sequence>
<dbReference type="PATRIC" id="fig|135826.4.peg.882"/>
<dbReference type="EMBL" id="JXRQ01000015">
    <property type="protein sequence ID" value="KIL51376.1"/>
    <property type="molecule type" value="Genomic_DNA"/>
</dbReference>
<dbReference type="Gene3D" id="3.30.460.10">
    <property type="entry name" value="Beta Polymerase, domain 2"/>
    <property type="match status" value="1"/>
</dbReference>
<dbReference type="Proteomes" id="UP000031950">
    <property type="component" value="Unassembled WGS sequence"/>
</dbReference>
<dbReference type="OrthoDB" id="68332at2"/>
<dbReference type="CDD" id="cd05403">
    <property type="entry name" value="NT_KNTase_like"/>
    <property type="match status" value="1"/>
</dbReference>
<gene>
    <name evidence="2" type="ORF">KP77_08880</name>
</gene>
<dbReference type="InterPro" id="IPR043519">
    <property type="entry name" value="NT_sf"/>
</dbReference>
<evidence type="ECO:0000313" key="2">
    <source>
        <dbReference type="EMBL" id="KIL51376.1"/>
    </source>
</evidence>
<evidence type="ECO:0000313" key="3">
    <source>
        <dbReference type="Proteomes" id="UP000031950"/>
    </source>
</evidence>
<protein>
    <submittedName>
        <fullName evidence="2">DNA polymerase III subunit beta</fullName>
    </submittedName>
</protein>
<accession>A0A0C2W440</accession>
<evidence type="ECO:0000259" key="1">
    <source>
        <dbReference type="Pfam" id="PF01909"/>
    </source>
</evidence>
<reference evidence="2 3" key="1">
    <citation type="submission" date="2015-01" db="EMBL/GenBank/DDBJ databases">
        <title>Genome sequence of Jeotgalibacillus alimentarius.</title>
        <authorList>
            <person name="Goh K.M."/>
            <person name="Chan K.-G."/>
            <person name="Yaakop A.S."/>
            <person name="Ee R."/>
            <person name="Gan H.M."/>
            <person name="Chan C.S."/>
        </authorList>
    </citation>
    <scope>NUCLEOTIDE SEQUENCE [LARGE SCALE GENOMIC DNA]</scope>
    <source>
        <strain evidence="2 3">YKJ-13</strain>
    </source>
</reference>
<dbReference type="GO" id="GO:0016779">
    <property type="term" value="F:nucleotidyltransferase activity"/>
    <property type="evidence" value="ECO:0007669"/>
    <property type="project" value="InterPro"/>
</dbReference>
<name>A0A0C2W440_9BACL</name>
<dbReference type="RefSeq" id="WP_041121518.1">
    <property type="nucleotide sequence ID" value="NZ_JXRQ01000015.1"/>
</dbReference>
<dbReference type="SUPFAM" id="SSF81301">
    <property type="entry name" value="Nucleotidyltransferase"/>
    <property type="match status" value="1"/>
</dbReference>
<keyword evidence="3" id="KW-1185">Reference proteome</keyword>